<comment type="caution">
    <text evidence="4">The sequence shown here is derived from an EMBL/GenBank/DDBJ whole genome shotgun (WGS) entry which is preliminary data.</text>
</comment>
<sequence length="413" mass="44591">MLTGTVAALVHDMSQDDQLVDDVVASARDQFPEVARLPWAESRRHVAALLAAGFAAFERAAAEGDFGSDLDFTEARRFGAERAALGVPVAGLMAGVHGGRSRLLEIAINRGRESAIPYDELLQALLQLDRYGTELERHVIDGYRQAERKLNRDDRTARIRVLRRLLLDDDGAPAAPEEDPARFGLHASGSYHCVVTDVADPVRVRSLEEAFARCGGVLAPVGGRLSGLTPRVPAGRALDPSVLVVTTPPVTLEQARSAYRLCRTALHAARARESTGICDVVELAGETALFAQPMLAGFLSSGLLGALDPSDDFHRELVSTALAYLDHGQRLDLTAGALHLHPNTVRYRLRRLQDLTGFGTPAEGLPVLETVRWWWALRAWSRTPLEAPPSPAAARSRPDRTGKDPATGPSAPA</sequence>
<dbReference type="Proteomes" id="UP001602245">
    <property type="component" value="Unassembled WGS sequence"/>
</dbReference>
<reference evidence="4 5" key="1">
    <citation type="submission" date="2024-10" db="EMBL/GenBank/DDBJ databases">
        <title>The Natural Products Discovery Center: Release of the First 8490 Sequenced Strains for Exploring Actinobacteria Biosynthetic Diversity.</title>
        <authorList>
            <person name="Kalkreuter E."/>
            <person name="Kautsar S.A."/>
            <person name="Yang D."/>
            <person name="Bader C.D."/>
            <person name="Teijaro C.N."/>
            <person name="Fluegel L."/>
            <person name="Davis C.M."/>
            <person name="Simpson J.R."/>
            <person name="Lauterbach L."/>
            <person name="Steele A.D."/>
            <person name="Gui C."/>
            <person name="Meng S."/>
            <person name="Li G."/>
            <person name="Viehrig K."/>
            <person name="Ye F."/>
            <person name="Su P."/>
            <person name="Kiefer A.F."/>
            <person name="Nichols A."/>
            <person name="Cepeda A.J."/>
            <person name="Yan W."/>
            <person name="Fan B."/>
            <person name="Jiang Y."/>
            <person name="Adhikari A."/>
            <person name="Zheng C.-J."/>
            <person name="Schuster L."/>
            <person name="Cowan T.M."/>
            <person name="Smanski M.J."/>
            <person name="Chevrette M.G."/>
            <person name="De Carvalho L.P.S."/>
            <person name="Shen B."/>
        </authorList>
    </citation>
    <scope>NUCLEOTIDE SEQUENCE [LARGE SCALE GENOMIC DNA]</scope>
    <source>
        <strain evidence="4 5">NPDC000087</strain>
    </source>
</reference>
<dbReference type="InterPro" id="IPR025736">
    <property type="entry name" value="PucR_C-HTH_dom"/>
</dbReference>
<dbReference type="Gene3D" id="1.10.10.2840">
    <property type="entry name" value="PucR C-terminal helix-turn-helix domain"/>
    <property type="match status" value="1"/>
</dbReference>
<protein>
    <submittedName>
        <fullName evidence="4">PucR family transcriptional regulator</fullName>
    </submittedName>
</protein>
<dbReference type="InterPro" id="IPR042070">
    <property type="entry name" value="PucR_C-HTH_sf"/>
</dbReference>
<organism evidence="4 5">
    <name type="scientific">Paractinoplanes globisporus</name>
    <dbReference type="NCBI Taxonomy" id="113565"/>
    <lineage>
        <taxon>Bacteria</taxon>
        <taxon>Bacillati</taxon>
        <taxon>Actinomycetota</taxon>
        <taxon>Actinomycetes</taxon>
        <taxon>Micromonosporales</taxon>
        <taxon>Micromonosporaceae</taxon>
        <taxon>Paractinoplanes</taxon>
    </lineage>
</organism>
<evidence type="ECO:0000259" key="2">
    <source>
        <dbReference type="Pfam" id="PF13556"/>
    </source>
</evidence>
<dbReference type="EMBL" id="JBIAZU010000002">
    <property type="protein sequence ID" value="MFF5290600.1"/>
    <property type="molecule type" value="Genomic_DNA"/>
</dbReference>
<keyword evidence="5" id="KW-1185">Reference proteome</keyword>
<gene>
    <name evidence="4" type="ORF">ACFY35_14235</name>
</gene>
<evidence type="ECO:0000313" key="5">
    <source>
        <dbReference type="Proteomes" id="UP001602245"/>
    </source>
</evidence>
<name>A0ABW6WBB5_9ACTN</name>
<dbReference type="Pfam" id="PF14361">
    <property type="entry name" value="RsbRD_N"/>
    <property type="match status" value="1"/>
</dbReference>
<dbReference type="PANTHER" id="PTHR33744">
    <property type="entry name" value="CARBOHYDRATE DIACID REGULATOR"/>
    <property type="match status" value="1"/>
</dbReference>
<proteinExistence type="predicted"/>
<feature type="domain" description="PucR C-terminal helix-turn-helix" evidence="2">
    <location>
        <begin position="317"/>
        <end position="358"/>
    </location>
</feature>
<feature type="domain" description="RsbT co-antagonist protein RsbRD N-terminal" evidence="3">
    <location>
        <begin position="17"/>
        <end position="158"/>
    </location>
</feature>
<dbReference type="InterPro" id="IPR051448">
    <property type="entry name" value="CdaR-like_regulators"/>
</dbReference>
<dbReference type="RefSeq" id="WP_020510409.1">
    <property type="nucleotide sequence ID" value="NZ_JBIAZU010000002.1"/>
</dbReference>
<dbReference type="Pfam" id="PF13556">
    <property type="entry name" value="HTH_30"/>
    <property type="match status" value="1"/>
</dbReference>
<evidence type="ECO:0000313" key="4">
    <source>
        <dbReference type="EMBL" id="MFF5290600.1"/>
    </source>
</evidence>
<evidence type="ECO:0000259" key="3">
    <source>
        <dbReference type="Pfam" id="PF14361"/>
    </source>
</evidence>
<feature type="region of interest" description="Disordered" evidence="1">
    <location>
        <begin position="384"/>
        <end position="413"/>
    </location>
</feature>
<dbReference type="PANTHER" id="PTHR33744:SF1">
    <property type="entry name" value="DNA-BINDING TRANSCRIPTIONAL ACTIVATOR ADER"/>
    <property type="match status" value="1"/>
</dbReference>
<dbReference type="InterPro" id="IPR025751">
    <property type="entry name" value="RsbRD_N_dom"/>
</dbReference>
<accession>A0ABW6WBB5</accession>
<evidence type="ECO:0000256" key="1">
    <source>
        <dbReference type="SAM" id="MobiDB-lite"/>
    </source>
</evidence>